<feature type="coiled-coil region" evidence="1">
    <location>
        <begin position="174"/>
        <end position="212"/>
    </location>
</feature>
<dbReference type="EMBL" id="JANIEX010000508">
    <property type="protein sequence ID" value="KAJ3566171.1"/>
    <property type="molecule type" value="Genomic_DNA"/>
</dbReference>
<feature type="coiled-coil region" evidence="1">
    <location>
        <begin position="562"/>
        <end position="596"/>
    </location>
</feature>
<comment type="caution">
    <text evidence="2">The sequence shown here is derived from an EMBL/GenBank/DDBJ whole genome shotgun (WGS) entry which is preliminary data.</text>
</comment>
<keyword evidence="3" id="KW-1185">Reference proteome</keyword>
<accession>A0AAD5YPD1</accession>
<name>A0AAD5YPD1_9AGAR</name>
<evidence type="ECO:0000313" key="3">
    <source>
        <dbReference type="Proteomes" id="UP001213000"/>
    </source>
</evidence>
<dbReference type="AlphaFoldDB" id="A0AAD5YPD1"/>
<dbReference type="Gene3D" id="1.20.1170.10">
    <property type="match status" value="2"/>
</dbReference>
<reference evidence="2" key="1">
    <citation type="submission" date="2022-07" db="EMBL/GenBank/DDBJ databases">
        <title>Genome Sequence of Leucocoprinus birnbaumii.</title>
        <authorList>
            <person name="Buettner E."/>
        </authorList>
    </citation>
    <scope>NUCLEOTIDE SEQUENCE</scope>
    <source>
        <strain evidence="2">VT141</strain>
    </source>
</reference>
<sequence>METASQISLALAAVRTNLHQAEIVHHIESQLNNPNVQAKLQNERVHDATQLAKGTIAAYESFNKAKPVLGRLGEDQQQWLIQWMMLLTNYENAVKFSLVVNKIGVSYFCNFDRDVVSKLSWDEQHFEEARLLITQYLNDPTGPRLEQDSSSASQRYTDNRRDVSNFQNNFDSFVKKLTEENKRAQDRLEGNIRELNAEIDKYNSEAERIKRALIQIAGIPSWMTWIISEILGALGLGSVEDARRALDLNYGEQQRLKDRRSEVQNEIQQKLQLDHALALANIAMLRLNHHIGDINMQLDSFAKEWAYSHHDIVLIQQDMQAAADSATKRSLISRLKLMGSSIQALTTAMDAYTKAVEVSDSPKIGEEFSALIVVVTTSCEAYELETHRFRQVEQQHSSLFLERSLLQPEKFTAGAMSSPPAYDDVMQRLEELRKRGLTSEEKSKAYDAMSSKIISSQEEIAKGVRELADQAVKTDRTFETIQRGLAAVDQNNYKDKNDLTEVVLAGILENNSTHDDNVRDLTAFSKRHNPVKATDQEDDFTKLKTDVVAFTEKFSEFAKDEGTRLSDAIKGLNEDIDNLKKELAELNKVVTQMSIAIVATVVAGAAGIIAGVTVLSASVVGEAVIIPVLRSKRKTEVDVEIAAKQAEINKLTAEQKTLADLQAKLELCADQGSEMFGRLANFSEIWSMCAQDAQGLIKSIGSIHTDKALQARIKLMSVAYKSVADALAVYATCIDTSDISPSDPAPAYGS</sequence>
<proteinExistence type="predicted"/>
<organism evidence="2 3">
    <name type="scientific">Leucocoprinus birnbaumii</name>
    <dbReference type="NCBI Taxonomy" id="56174"/>
    <lineage>
        <taxon>Eukaryota</taxon>
        <taxon>Fungi</taxon>
        <taxon>Dikarya</taxon>
        <taxon>Basidiomycota</taxon>
        <taxon>Agaricomycotina</taxon>
        <taxon>Agaricomycetes</taxon>
        <taxon>Agaricomycetidae</taxon>
        <taxon>Agaricales</taxon>
        <taxon>Agaricineae</taxon>
        <taxon>Agaricaceae</taxon>
        <taxon>Leucocoprinus</taxon>
    </lineage>
</organism>
<feature type="coiled-coil region" evidence="1">
    <location>
        <begin position="634"/>
        <end position="664"/>
    </location>
</feature>
<protein>
    <submittedName>
        <fullName evidence="2">Uncharacterized protein</fullName>
    </submittedName>
</protein>
<gene>
    <name evidence="2" type="ORF">NP233_g7165</name>
</gene>
<dbReference type="Proteomes" id="UP001213000">
    <property type="component" value="Unassembled WGS sequence"/>
</dbReference>
<evidence type="ECO:0000313" key="2">
    <source>
        <dbReference type="EMBL" id="KAJ3566171.1"/>
    </source>
</evidence>
<evidence type="ECO:0000256" key="1">
    <source>
        <dbReference type="SAM" id="Coils"/>
    </source>
</evidence>
<dbReference type="SUPFAM" id="SSF58100">
    <property type="entry name" value="Bacterial hemolysins"/>
    <property type="match status" value="2"/>
</dbReference>
<keyword evidence="1" id="KW-0175">Coiled coil</keyword>